<evidence type="ECO:0000256" key="1">
    <source>
        <dbReference type="ARBA" id="ARBA00004651"/>
    </source>
</evidence>
<dbReference type="InterPro" id="IPR002797">
    <property type="entry name" value="Polysacc_synth"/>
</dbReference>
<feature type="transmembrane region" description="Helical" evidence="6">
    <location>
        <begin position="211"/>
        <end position="228"/>
    </location>
</feature>
<feature type="transmembrane region" description="Helical" evidence="6">
    <location>
        <begin position="140"/>
        <end position="163"/>
    </location>
</feature>
<feature type="transmembrane region" description="Helical" evidence="6">
    <location>
        <begin position="351"/>
        <end position="373"/>
    </location>
</feature>
<dbReference type="PANTHER" id="PTHR30250:SF11">
    <property type="entry name" value="O-ANTIGEN TRANSPORTER-RELATED"/>
    <property type="match status" value="1"/>
</dbReference>
<evidence type="ECO:0000256" key="5">
    <source>
        <dbReference type="ARBA" id="ARBA00023136"/>
    </source>
</evidence>
<dbReference type="RefSeq" id="WP_104641912.1">
    <property type="nucleotide sequence ID" value="NZ_AQGW01000018.1"/>
</dbReference>
<sequence>MNLQKVVHFAIGPIAAAALGLITLPFVAWFFSVEDVGRLTMMQVVLSLSVSLFSLAMHQAYVREYHEEDDKNALLKLSMLPGLIFLTVTTLVIVLLPYSLSVLLFGIESELLTFFLILGVYASFVINFLSHILRMEERGLAFSATKIAPKIFFILFIALIMLLDLNSDFNTLMLMNALAVIFSLIIFLWITKETCIAAIRKKIDIALMKKMLLFSLPLVAGGLAYWGLTTMDRFFLRSMSGFEELGVYALAASLAGAVSVISTVFSNLWHPTLYKWVQQGVKPDKIQGVIENMMLAVAVIWSFVGLFSFILPLLLPKEYESIEYLIVACVSMPLFYMLAQTTGVGIGITRKSLYSMLASIVAFIANAILNYFLIPKHGAAGAALATVISFFIFFIVRTEASSKLWYSLPRKKVYLILFVYTLATTCELLVKNKVPFFSFIWIGTLFFVYLLFYQRIYANFQLIKKYIKGRS</sequence>
<dbReference type="EMBL" id="AQGW01000018">
    <property type="protein sequence ID" value="MBE0381923.1"/>
    <property type="molecule type" value="Genomic_DNA"/>
</dbReference>
<feature type="transmembrane region" description="Helical" evidence="6">
    <location>
        <begin position="169"/>
        <end position="190"/>
    </location>
</feature>
<reference evidence="8 9" key="2">
    <citation type="submission" date="2017-11" db="EMBL/GenBank/DDBJ databases">
        <authorList>
            <person name="Han C.G."/>
        </authorList>
    </citation>
    <scope>NUCLEOTIDE SEQUENCE [LARGE SCALE GENOMIC DNA]</scope>
    <source>
        <strain evidence="9">ATCC 43555</strain>
        <strain evidence="8">ATCC43555</strain>
    </source>
</reference>
<feature type="transmembrane region" description="Helical" evidence="6">
    <location>
        <begin position="321"/>
        <end position="339"/>
    </location>
</feature>
<dbReference type="InterPro" id="IPR050833">
    <property type="entry name" value="Poly_Biosynth_Transport"/>
</dbReference>
<keyword evidence="3 6" id="KW-0812">Transmembrane</keyword>
<comment type="subcellular location">
    <subcellularLocation>
        <location evidence="1">Cell membrane</location>
        <topology evidence="1">Multi-pass membrane protein</topology>
    </subcellularLocation>
</comment>
<organism evidence="8 9">
    <name type="scientific">Pseudoalteromonas carrageenovora IAM 12662</name>
    <dbReference type="NCBI Taxonomy" id="1314868"/>
    <lineage>
        <taxon>Bacteria</taxon>
        <taxon>Pseudomonadati</taxon>
        <taxon>Pseudomonadota</taxon>
        <taxon>Gammaproteobacteria</taxon>
        <taxon>Alteromonadales</taxon>
        <taxon>Pseudoalteromonadaceae</taxon>
        <taxon>Pseudoalteromonas</taxon>
    </lineage>
</organism>
<dbReference type="GeneID" id="93662375"/>
<keyword evidence="4 6" id="KW-1133">Transmembrane helix</keyword>
<evidence type="ECO:0000313" key="9">
    <source>
        <dbReference type="Proteomes" id="UP000238288"/>
    </source>
</evidence>
<feature type="transmembrane region" description="Helical" evidence="6">
    <location>
        <begin position="111"/>
        <end position="133"/>
    </location>
</feature>
<evidence type="ECO:0000313" key="7">
    <source>
        <dbReference type="EMBL" id="MBE0381923.1"/>
    </source>
</evidence>
<keyword evidence="5 6" id="KW-0472">Membrane</keyword>
<dbReference type="Proteomes" id="UP000238288">
    <property type="component" value="Chromosome PCAR9a"/>
</dbReference>
<proteinExistence type="predicted"/>
<feature type="transmembrane region" description="Helical" evidence="6">
    <location>
        <begin position="412"/>
        <end position="430"/>
    </location>
</feature>
<evidence type="ECO:0000313" key="8">
    <source>
        <dbReference type="EMBL" id="SOU39730.1"/>
    </source>
</evidence>
<name>A0A2K4X5W9_PSEVC</name>
<reference evidence="7 10" key="1">
    <citation type="submission" date="2015-06" db="EMBL/GenBank/DDBJ databases">
        <title>Genome sequence of Pseudoalteromonas carrageenovora.</title>
        <authorList>
            <person name="Xie B.-B."/>
            <person name="Rong J.-C."/>
            <person name="Qin Q.-L."/>
            <person name="Zhang Y.-Z."/>
        </authorList>
    </citation>
    <scope>NUCLEOTIDE SEQUENCE [LARGE SCALE GENOMIC DNA]</scope>
    <source>
        <strain evidence="7 10">IAM 12662</strain>
    </source>
</reference>
<feature type="transmembrane region" description="Helical" evidence="6">
    <location>
        <begin position="248"/>
        <end position="269"/>
    </location>
</feature>
<evidence type="ECO:0000256" key="2">
    <source>
        <dbReference type="ARBA" id="ARBA00022475"/>
    </source>
</evidence>
<dbReference type="InterPro" id="IPR036259">
    <property type="entry name" value="MFS_trans_sf"/>
</dbReference>
<evidence type="ECO:0000313" key="10">
    <source>
        <dbReference type="Proteomes" id="UP000615003"/>
    </source>
</evidence>
<evidence type="ECO:0000256" key="3">
    <source>
        <dbReference type="ARBA" id="ARBA00022692"/>
    </source>
</evidence>
<protein>
    <submittedName>
        <fullName evidence="8">Polysaccharide biosynthesis protein</fullName>
    </submittedName>
</protein>
<dbReference type="GO" id="GO:0005886">
    <property type="term" value="C:plasma membrane"/>
    <property type="evidence" value="ECO:0007669"/>
    <property type="project" value="UniProtKB-SubCell"/>
</dbReference>
<dbReference type="Proteomes" id="UP000615003">
    <property type="component" value="Unassembled WGS sequence"/>
</dbReference>
<keyword evidence="10" id="KW-1185">Reference proteome</keyword>
<dbReference type="AlphaFoldDB" id="A0A2K4X5W9"/>
<dbReference type="OrthoDB" id="103403at2"/>
<keyword evidence="2" id="KW-1003">Cell membrane</keyword>
<feature type="transmembrane region" description="Helical" evidence="6">
    <location>
        <begin position="7"/>
        <end position="31"/>
    </location>
</feature>
<feature type="transmembrane region" description="Helical" evidence="6">
    <location>
        <begin position="43"/>
        <end position="62"/>
    </location>
</feature>
<dbReference type="Pfam" id="PF01943">
    <property type="entry name" value="Polysacc_synt"/>
    <property type="match status" value="1"/>
</dbReference>
<dbReference type="PANTHER" id="PTHR30250">
    <property type="entry name" value="PST FAMILY PREDICTED COLANIC ACID TRANSPORTER"/>
    <property type="match status" value="1"/>
</dbReference>
<feature type="transmembrane region" description="Helical" evidence="6">
    <location>
        <begin position="83"/>
        <end position="105"/>
    </location>
</feature>
<evidence type="ECO:0000256" key="6">
    <source>
        <dbReference type="SAM" id="Phobius"/>
    </source>
</evidence>
<evidence type="ECO:0000256" key="4">
    <source>
        <dbReference type="ARBA" id="ARBA00022989"/>
    </source>
</evidence>
<dbReference type="EMBL" id="LT965928">
    <property type="protein sequence ID" value="SOU39730.1"/>
    <property type="molecule type" value="Genomic_DNA"/>
</dbReference>
<gene>
    <name evidence="8" type="ORF">PCAR9_A20150</name>
    <name evidence="7" type="ORF">PCARR_a0165</name>
</gene>
<feature type="transmembrane region" description="Helical" evidence="6">
    <location>
        <begin position="436"/>
        <end position="458"/>
    </location>
</feature>
<feature type="transmembrane region" description="Helical" evidence="6">
    <location>
        <begin position="379"/>
        <end position="400"/>
    </location>
</feature>
<accession>A0A2K4X5W9</accession>
<feature type="transmembrane region" description="Helical" evidence="6">
    <location>
        <begin position="289"/>
        <end position="315"/>
    </location>
</feature>
<dbReference type="SUPFAM" id="SSF103473">
    <property type="entry name" value="MFS general substrate transporter"/>
    <property type="match status" value="1"/>
</dbReference>